<comment type="caution">
    <text evidence="1">The sequence shown here is derived from an EMBL/GenBank/DDBJ whole genome shotgun (WGS) entry which is preliminary data.</text>
</comment>
<evidence type="ECO:0000313" key="2">
    <source>
        <dbReference type="Proteomes" id="UP000275408"/>
    </source>
</evidence>
<accession>A0A3M6U1N5</accession>
<protein>
    <submittedName>
        <fullName evidence="1">Uncharacterized protein</fullName>
    </submittedName>
</protein>
<gene>
    <name evidence="1" type="ORF">pdam_00024031</name>
</gene>
<dbReference type="OrthoDB" id="5984045at2759"/>
<reference evidence="1 2" key="1">
    <citation type="journal article" date="2018" name="Sci. Rep.">
        <title>Comparative analysis of the Pocillopora damicornis genome highlights role of immune system in coral evolution.</title>
        <authorList>
            <person name="Cunning R."/>
            <person name="Bay R.A."/>
            <person name="Gillette P."/>
            <person name="Baker A.C."/>
            <person name="Traylor-Knowles N."/>
        </authorList>
    </citation>
    <scope>NUCLEOTIDE SEQUENCE [LARGE SCALE GENOMIC DNA]</scope>
    <source>
        <strain evidence="1">RSMAS</strain>
        <tissue evidence="1">Whole animal</tissue>
    </source>
</reference>
<proteinExistence type="predicted"/>
<name>A0A3M6U1N5_POCDA</name>
<sequence length="155" mass="18301">MALAFLPEDEIEPMFKHLKAQAATDQLRQIVEYVSQTWIHNQTWPPSSWSVCMMARSNNDIEGWHHGLHHSASGKWHMPFYMLLDLLHQEARLTALCIHLVSEKKLKRIQRAKYRSLQAKVFALWDDFHHQRKNAQQLLRECARLNGPSRQYTQC</sequence>
<keyword evidence="2" id="KW-1185">Reference proteome</keyword>
<dbReference type="Proteomes" id="UP000275408">
    <property type="component" value="Unassembled WGS sequence"/>
</dbReference>
<organism evidence="1 2">
    <name type="scientific">Pocillopora damicornis</name>
    <name type="common">Cauliflower coral</name>
    <name type="synonym">Millepora damicornis</name>
    <dbReference type="NCBI Taxonomy" id="46731"/>
    <lineage>
        <taxon>Eukaryota</taxon>
        <taxon>Metazoa</taxon>
        <taxon>Cnidaria</taxon>
        <taxon>Anthozoa</taxon>
        <taxon>Hexacorallia</taxon>
        <taxon>Scleractinia</taxon>
        <taxon>Astrocoeniina</taxon>
        <taxon>Pocilloporidae</taxon>
        <taxon>Pocillopora</taxon>
    </lineage>
</organism>
<dbReference type="EMBL" id="RCHS01002405">
    <property type="protein sequence ID" value="RMX47593.1"/>
    <property type="molecule type" value="Genomic_DNA"/>
</dbReference>
<evidence type="ECO:0000313" key="1">
    <source>
        <dbReference type="EMBL" id="RMX47593.1"/>
    </source>
</evidence>
<dbReference type="AlphaFoldDB" id="A0A3M6U1N5"/>